<protein>
    <submittedName>
        <fullName evidence="1">Hypothetical-Protein / belonging to T4-LIKE GC: 177</fullName>
    </submittedName>
</protein>
<dbReference type="EMBL" id="LN828717">
    <property type="protein sequence ID" value="CFW42314.1"/>
    <property type="molecule type" value="Genomic_DNA"/>
</dbReference>
<evidence type="ECO:0000313" key="4">
    <source>
        <dbReference type="Proteomes" id="UP000246186"/>
    </source>
</evidence>
<evidence type="ECO:0000313" key="2">
    <source>
        <dbReference type="EMBL" id="CFW42314.1"/>
    </source>
</evidence>
<name>Q5GQK5_BPSYP</name>
<proteinExistence type="predicted"/>
<evidence type="ECO:0000313" key="3">
    <source>
        <dbReference type="Proteomes" id="UP000000994"/>
    </source>
</evidence>
<organism evidence="1 3">
    <name type="scientific">Synechococcus phage S-PM2</name>
    <dbReference type="NCBI Taxonomy" id="238854"/>
    <lineage>
        <taxon>Viruses</taxon>
        <taxon>Duplodnaviria</taxon>
        <taxon>Heunggongvirae</taxon>
        <taxon>Uroviricota</taxon>
        <taxon>Caudoviricetes</taxon>
        <taxon>Pantevenvirales</taxon>
        <taxon>Kyanoviridae</taxon>
        <taxon>Nodensvirus</taxon>
        <taxon>Nodensvirus spm2</taxon>
    </lineage>
</organism>
<dbReference type="KEGG" id="vg:3260291"/>
<evidence type="ECO:0000313" key="1">
    <source>
        <dbReference type="EMBL" id="CAF34197.1"/>
    </source>
</evidence>
<reference evidence="1 3" key="2">
    <citation type="journal article" date="2005" name="J. Bacteriol.">
        <title>The genome of S-PM2, a 'photosynthetic' T4-type bacteriophage that infects marine Synechococcus strains.</title>
        <authorList>
            <person name="Mann N.H."/>
            <person name="Clokie M.R."/>
            <person name="Millard A."/>
            <person name="Cook A."/>
            <person name="Wilson W.H."/>
            <person name="Wheatley P.J."/>
            <person name="Letarov A."/>
            <person name="Krisch H.M."/>
        </authorList>
    </citation>
    <scope>NUCLEOTIDE SEQUENCE</scope>
</reference>
<gene>
    <name evidence="2" type="ORF">S-PM2d132</name>
    <name evidence="1" type="ORF">S-PM2p132</name>
</gene>
<dbReference type="EMBL" id="AJ630128">
    <property type="protein sequence ID" value="CAF34197.1"/>
    <property type="molecule type" value="Genomic_DNA"/>
</dbReference>
<accession>Q5GQK5</accession>
<reference evidence="1 3" key="1">
    <citation type="journal article" date="2004" name="Proc. Natl. Acad. Sci. U.S.A.">
        <title>Genetic organization of the psbAD region in phages infecting marine Synechococcus strains.</title>
        <authorList>
            <person name="Millard A."/>
            <person name="Clokie M.R."/>
            <person name="Shub D.A."/>
            <person name="Mann N.H."/>
        </authorList>
    </citation>
    <scope>NUCLEOTIDE SEQUENCE [LARGE SCALE GENOMIC DNA]</scope>
</reference>
<dbReference type="Pfam" id="PF20198">
    <property type="entry name" value="DUF6561"/>
    <property type="match status" value="1"/>
</dbReference>
<dbReference type="InterPro" id="IPR046691">
    <property type="entry name" value="DUF6561"/>
</dbReference>
<dbReference type="OrthoDB" id="27111at10239"/>
<dbReference type="Proteomes" id="UP000000994">
    <property type="component" value="Segment"/>
</dbReference>
<reference evidence="2 4" key="3">
    <citation type="journal article" date="2015" name="PLoS ONE">
        <title>Spontaneous Deletion of an "ORFanage" Region Facilitates Host Adaptation in a "Photosynthetic" Cyanophage.</title>
        <authorList>
            <person name="Puxty R.J."/>
            <person name="Perez-Sepulveda B."/>
            <person name="Rihtman B."/>
            <person name="Evans D.J."/>
            <person name="Millard A.D."/>
            <person name="Scanlan D.J."/>
        </authorList>
    </citation>
    <scope>NUCLEOTIDE SEQUENCE [LARGE SCALE GENOMIC DNA]</scope>
</reference>
<organismHost>
    <name type="scientific">Synechococcus</name>
    <dbReference type="NCBI Taxonomy" id="1129"/>
</organismHost>
<dbReference type="Proteomes" id="UP000246186">
    <property type="component" value="Genome"/>
</dbReference>
<dbReference type="Gene3D" id="2.30.30.100">
    <property type="match status" value="1"/>
</dbReference>
<sequence>MIKILHFQGYWIISEVEEIDGLEFGDPDCMLKYPYAVEQGVLVPWPPYSTEKKIIVRSSEISVMVDPDAPRLADYAKLKSEET</sequence>
<reference evidence="2" key="4">
    <citation type="submission" date="2015-02" db="EMBL/GenBank/DDBJ databases">
        <authorList>
            <person name="Chooi Y.-H."/>
        </authorList>
    </citation>
    <scope>NUCLEOTIDE SEQUENCE</scope>
</reference>
<keyword evidence="3" id="KW-1185">Reference proteome</keyword>
<dbReference type="RefSeq" id="YP_195167.1">
    <property type="nucleotide sequence ID" value="NC_006820.1"/>
</dbReference>